<dbReference type="SUPFAM" id="SSF53850">
    <property type="entry name" value="Periplasmic binding protein-like II"/>
    <property type="match status" value="1"/>
</dbReference>
<dbReference type="InterPro" id="IPR000914">
    <property type="entry name" value="SBP_5_dom"/>
</dbReference>
<evidence type="ECO:0000256" key="4">
    <source>
        <dbReference type="ARBA" id="ARBA00022729"/>
    </source>
</evidence>
<feature type="chain" id="PRO_5046666698" evidence="5">
    <location>
        <begin position="36"/>
        <end position="568"/>
    </location>
</feature>
<proteinExistence type="inferred from homology"/>
<comment type="subcellular location">
    <subcellularLocation>
        <location evidence="1">Periplasm</location>
    </subcellularLocation>
</comment>
<evidence type="ECO:0000256" key="3">
    <source>
        <dbReference type="ARBA" id="ARBA00022448"/>
    </source>
</evidence>
<dbReference type="EMBL" id="JAUSWH010000004">
    <property type="protein sequence ID" value="MDQ0455242.1"/>
    <property type="molecule type" value="Genomic_DNA"/>
</dbReference>
<gene>
    <name evidence="7" type="ORF">QO005_001576</name>
</gene>
<dbReference type="InterPro" id="IPR039424">
    <property type="entry name" value="SBP_5"/>
</dbReference>
<dbReference type="PIRSF" id="PIRSF002741">
    <property type="entry name" value="MppA"/>
    <property type="match status" value="1"/>
</dbReference>
<organism evidence="7 8">
    <name type="scientific">Rhizobium paknamense</name>
    <dbReference type="NCBI Taxonomy" id="1206817"/>
    <lineage>
        <taxon>Bacteria</taxon>
        <taxon>Pseudomonadati</taxon>
        <taxon>Pseudomonadota</taxon>
        <taxon>Alphaproteobacteria</taxon>
        <taxon>Hyphomicrobiales</taxon>
        <taxon>Rhizobiaceae</taxon>
        <taxon>Rhizobium/Agrobacterium group</taxon>
        <taxon>Rhizobium</taxon>
    </lineage>
</organism>
<feature type="signal peptide" evidence="5">
    <location>
        <begin position="1"/>
        <end position="35"/>
    </location>
</feature>
<evidence type="ECO:0000313" key="8">
    <source>
        <dbReference type="Proteomes" id="UP001235269"/>
    </source>
</evidence>
<dbReference type="PANTHER" id="PTHR30290">
    <property type="entry name" value="PERIPLASMIC BINDING COMPONENT OF ABC TRANSPORTER"/>
    <property type="match status" value="1"/>
</dbReference>
<dbReference type="Gene3D" id="3.10.105.10">
    <property type="entry name" value="Dipeptide-binding Protein, Domain 3"/>
    <property type="match status" value="1"/>
</dbReference>
<dbReference type="Pfam" id="PF00496">
    <property type="entry name" value="SBP_bac_5"/>
    <property type="match status" value="1"/>
</dbReference>
<evidence type="ECO:0000313" key="7">
    <source>
        <dbReference type="EMBL" id="MDQ0455242.1"/>
    </source>
</evidence>
<dbReference type="CDD" id="cd08506">
    <property type="entry name" value="PBP2_clavulanate_OppA2"/>
    <property type="match status" value="1"/>
</dbReference>
<sequence length="568" mass="61756">MMGFKTSNRITCRKALSLTALALATATALTAPARADERADLMAKHRGGTMTLAAVAAAGTLDTAINYTGQYWQVFQMTNDGLVKFKQAAGTEGFKIVPDVAEAIPEAQNDGKTYVFKIRKGIMFSNGKELKPSDVAASFQRIFKVNGPTTGSFYNGIVGADKCIADAANCTLEGGVIADDAAGTVTINLTQPDSEFFAKMAVPHASILPADTPAKDAGTTPLPATGPYMIDSYNPNDSMVLKRNPHFKEWSADAQPEGYVDEIVYKFGMTEEAIINAIQNNQVDWMFDPPPADRLPELGAKYAKQMHIDPLAAFWYLPMNTNLAPFNNIKVRQALNYAVDRDAVVGLYGGDVLGSPTCQILPPDFPGYKPFCLYTKNPGESWSEPDMDKAKALVKESGTAGEKVTVIAEDNAVGRAIGTYVQSLLTDLGYDASMKAISSNIQFTYIQNTNNNVQISVTQWYMDYPAASDFLNVLLSCDSIHPGSDSSINIAGYCNKDLDAQMKAAMTLSLKSPEAAETEWAKIDHAYMEQSPLVPLFTPKSVNFSSARLGNYLFNKQNRWVISQAWVK</sequence>
<name>A0ABU0IC25_9HYPH</name>
<reference evidence="7 8" key="1">
    <citation type="submission" date="2023-07" db="EMBL/GenBank/DDBJ databases">
        <title>Genomic Encyclopedia of Type Strains, Phase IV (KMG-IV): sequencing the most valuable type-strain genomes for metagenomic binning, comparative biology and taxonomic classification.</title>
        <authorList>
            <person name="Goeker M."/>
        </authorList>
    </citation>
    <scope>NUCLEOTIDE SEQUENCE [LARGE SCALE GENOMIC DNA]</scope>
    <source>
        <strain evidence="7 8">DSM 100301</strain>
    </source>
</reference>
<dbReference type="Gene3D" id="3.40.190.10">
    <property type="entry name" value="Periplasmic binding protein-like II"/>
    <property type="match status" value="1"/>
</dbReference>
<keyword evidence="3" id="KW-0813">Transport</keyword>
<comment type="caution">
    <text evidence="7">The sequence shown here is derived from an EMBL/GenBank/DDBJ whole genome shotgun (WGS) entry which is preliminary data.</text>
</comment>
<dbReference type="InterPro" id="IPR030678">
    <property type="entry name" value="Peptide/Ni-bd"/>
</dbReference>
<keyword evidence="4 5" id="KW-0732">Signal</keyword>
<keyword evidence="8" id="KW-1185">Reference proteome</keyword>
<dbReference type="RefSeq" id="WP_377238669.1">
    <property type="nucleotide sequence ID" value="NZ_JBHLZZ010000012.1"/>
</dbReference>
<evidence type="ECO:0000256" key="2">
    <source>
        <dbReference type="ARBA" id="ARBA00005695"/>
    </source>
</evidence>
<evidence type="ECO:0000256" key="1">
    <source>
        <dbReference type="ARBA" id="ARBA00004418"/>
    </source>
</evidence>
<comment type="similarity">
    <text evidence="2">Belongs to the bacterial solute-binding protein 5 family.</text>
</comment>
<accession>A0ABU0IC25</accession>
<feature type="domain" description="Solute-binding protein family 5" evidence="6">
    <location>
        <begin position="95"/>
        <end position="478"/>
    </location>
</feature>
<dbReference type="PANTHER" id="PTHR30290:SF9">
    <property type="entry name" value="OLIGOPEPTIDE-BINDING PROTEIN APPA"/>
    <property type="match status" value="1"/>
</dbReference>
<dbReference type="Proteomes" id="UP001235269">
    <property type="component" value="Unassembled WGS sequence"/>
</dbReference>
<protein>
    <submittedName>
        <fullName evidence="7">Peptide/nickel transport system substrate-binding protein</fullName>
    </submittedName>
</protein>
<evidence type="ECO:0000259" key="6">
    <source>
        <dbReference type="Pfam" id="PF00496"/>
    </source>
</evidence>
<evidence type="ECO:0000256" key="5">
    <source>
        <dbReference type="SAM" id="SignalP"/>
    </source>
</evidence>